<dbReference type="InterPro" id="IPR036291">
    <property type="entry name" value="NAD(P)-bd_dom_sf"/>
</dbReference>
<reference evidence="6 7" key="1">
    <citation type="submission" date="2019-03" db="EMBL/GenBank/DDBJ databases">
        <title>Sequencing the genomes of 1000 actinobacteria strains.</title>
        <authorList>
            <person name="Klenk H.-P."/>
        </authorList>
    </citation>
    <scope>NUCLEOTIDE SEQUENCE [LARGE SCALE GENOMIC DNA]</scope>
    <source>
        <strain evidence="6 7">DSM 44969</strain>
    </source>
</reference>
<dbReference type="PROSITE" id="PS00061">
    <property type="entry name" value="ADH_SHORT"/>
    <property type="match status" value="1"/>
</dbReference>
<sequence length="246" mass="25520">MQRLQGKVALISGGARGMGAAHARAIVREGGSVVVGDVLDTEGKELCDELGNGTRFAFLDVRLEEDWAAAVELATATFGKLDVLVNNAGICSTGSLFDYSLDDWNRIIGINLTGQFLGMKASVAHLIAAAPSSIINISSTQGIEGIAALHGYTASKFGVRGLTKSAALELAGWNVRVNTICPGTIATPMNEGLDVSGFNPMNRKADPQEVSSLVVYLAGDESSFITGTEIVVDGGELAGHGPLVSN</sequence>
<comment type="similarity">
    <text evidence="1">Belongs to the short-chain dehydrogenases/reductases (SDR) family.</text>
</comment>
<dbReference type="SUPFAM" id="SSF51735">
    <property type="entry name" value="NAD(P)-binding Rossmann-fold domains"/>
    <property type="match status" value="1"/>
</dbReference>
<dbReference type="AlphaFoldDB" id="A0A4V2PHN3"/>
<keyword evidence="3" id="KW-0520">NAD</keyword>
<keyword evidence="5" id="KW-0753">Steroid metabolism</keyword>
<gene>
    <name evidence="6" type="ORF">EV378_5402</name>
</gene>
<dbReference type="Pfam" id="PF13561">
    <property type="entry name" value="adh_short_C2"/>
    <property type="match status" value="1"/>
</dbReference>
<dbReference type="OrthoDB" id="3542748at2"/>
<dbReference type="Proteomes" id="UP000295560">
    <property type="component" value="Unassembled WGS sequence"/>
</dbReference>
<protein>
    <submittedName>
        <fullName evidence="6">3alpha(Or 20beta)-hydroxysteroid dehydrogenase</fullName>
    </submittedName>
</protein>
<evidence type="ECO:0000256" key="2">
    <source>
        <dbReference type="ARBA" id="ARBA00023002"/>
    </source>
</evidence>
<evidence type="ECO:0000256" key="3">
    <source>
        <dbReference type="ARBA" id="ARBA00023027"/>
    </source>
</evidence>
<keyword evidence="4" id="KW-0443">Lipid metabolism</keyword>
<organism evidence="6 7">
    <name type="scientific">Pseudonocardia endophytica</name>
    <dbReference type="NCBI Taxonomy" id="401976"/>
    <lineage>
        <taxon>Bacteria</taxon>
        <taxon>Bacillati</taxon>
        <taxon>Actinomycetota</taxon>
        <taxon>Actinomycetes</taxon>
        <taxon>Pseudonocardiales</taxon>
        <taxon>Pseudonocardiaceae</taxon>
        <taxon>Pseudonocardia</taxon>
    </lineage>
</organism>
<evidence type="ECO:0000313" key="6">
    <source>
        <dbReference type="EMBL" id="TCK21416.1"/>
    </source>
</evidence>
<dbReference type="GO" id="GO:0016491">
    <property type="term" value="F:oxidoreductase activity"/>
    <property type="evidence" value="ECO:0007669"/>
    <property type="project" value="UniProtKB-KW"/>
</dbReference>
<comment type="caution">
    <text evidence="6">The sequence shown here is derived from an EMBL/GenBank/DDBJ whole genome shotgun (WGS) entry which is preliminary data.</text>
</comment>
<dbReference type="InterPro" id="IPR002347">
    <property type="entry name" value="SDR_fam"/>
</dbReference>
<dbReference type="PANTHER" id="PTHR43180">
    <property type="entry name" value="3-OXOACYL-(ACYL-CARRIER-PROTEIN) REDUCTASE (AFU_ORTHOLOGUE AFUA_6G11210)"/>
    <property type="match status" value="1"/>
</dbReference>
<dbReference type="EMBL" id="SMFZ01000002">
    <property type="protein sequence ID" value="TCK21416.1"/>
    <property type="molecule type" value="Genomic_DNA"/>
</dbReference>
<dbReference type="PRINTS" id="PR00081">
    <property type="entry name" value="GDHRDH"/>
</dbReference>
<keyword evidence="2" id="KW-0560">Oxidoreductase</keyword>
<evidence type="ECO:0000256" key="5">
    <source>
        <dbReference type="ARBA" id="ARBA00023221"/>
    </source>
</evidence>
<evidence type="ECO:0000256" key="4">
    <source>
        <dbReference type="ARBA" id="ARBA00023098"/>
    </source>
</evidence>
<accession>A0A4V2PHN3</accession>
<dbReference type="GO" id="GO:0008202">
    <property type="term" value="P:steroid metabolic process"/>
    <property type="evidence" value="ECO:0007669"/>
    <property type="project" value="UniProtKB-KW"/>
</dbReference>
<dbReference type="FunFam" id="3.40.50.720:FF:000084">
    <property type="entry name" value="Short-chain dehydrogenase reductase"/>
    <property type="match status" value="1"/>
</dbReference>
<dbReference type="RefSeq" id="WP_132430169.1">
    <property type="nucleotide sequence ID" value="NZ_SMFZ01000002.1"/>
</dbReference>
<evidence type="ECO:0000313" key="7">
    <source>
        <dbReference type="Proteomes" id="UP000295560"/>
    </source>
</evidence>
<dbReference type="PRINTS" id="PR00080">
    <property type="entry name" value="SDRFAMILY"/>
</dbReference>
<proteinExistence type="inferred from homology"/>
<keyword evidence="7" id="KW-1185">Reference proteome</keyword>
<dbReference type="InterPro" id="IPR020904">
    <property type="entry name" value="Sc_DH/Rdtase_CS"/>
</dbReference>
<dbReference type="PANTHER" id="PTHR43180:SF28">
    <property type="entry name" value="NAD(P)-BINDING ROSSMANN-FOLD SUPERFAMILY PROTEIN"/>
    <property type="match status" value="1"/>
</dbReference>
<name>A0A4V2PHN3_PSEEN</name>
<dbReference type="Gene3D" id="3.40.50.720">
    <property type="entry name" value="NAD(P)-binding Rossmann-like Domain"/>
    <property type="match status" value="1"/>
</dbReference>
<evidence type="ECO:0000256" key="1">
    <source>
        <dbReference type="ARBA" id="ARBA00006484"/>
    </source>
</evidence>